<gene>
    <name evidence="2" type="ORF">SAMN04487993_1004220</name>
</gene>
<feature type="transmembrane region" description="Helical" evidence="1">
    <location>
        <begin position="138"/>
        <end position="171"/>
    </location>
</feature>
<feature type="transmembrane region" description="Helical" evidence="1">
    <location>
        <begin position="178"/>
        <end position="196"/>
    </location>
</feature>
<dbReference type="PIRSF" id="PIRSF033239">
    <property type="entry name" value="ExoD"/>
    <property type="match status" value="1"/>
</dbReference>
<evidence type="ECO:0000313" key="3">
    <source>
        <dbReference type="Proteomes" id="UP000199093"/>
    </source>
</evidence>
<dbReference type="Proteomes" id="UP000199093">
    <property type="component" value="Unassembled WGS sequence"/>
</dbReference>
<name>A0A1G8KFC2_9RHOB</name>
<sequence length="199" mass="21387">MTDPNRQTPDSPTTLRGVVDRLHDAANKEETSLNDVVEGLGHASFVPVLLVPALAVVTPLSGVPLFSSTCGILIALIAGQMLLGRRHLWLPRWIMKRRVPSDRLRKAADSLRKPADWLDAHTGKRLSVLVRPPMDRLLHLACVLCGIAMPVLELVPFTSSILGAAVVLLAMTLLVRDGLLALLALAVIGAAVWVGVQVV</sequence>
<dbReference type="PANTHER" id="PTHR41795:SF1">
    <property type="entry name" value="EXOPOLYSACCHARIDE SYNTHESIS PROTEIN"/>
    <property type="match status" value="1"/>
</dbReference>
<dbReference type="Pfam" id="PF06055">
    <property type="entry name" value="ExoD"/>
    <property type="match status" value="1"/>
</dbReference>
<dbReference type="InterPro" id="IPR010331">
    <property type="entry name" value="ExoD"/>
</dbReference>
<evidence type="ECO:0000256" key="1">
    <source>
        <dbReference type="SAM" id="Phobius"/>
    </source>
</evidence>
<keyword evidence="1" id="KW-1133">Transmembrane helix</keyword>
<proteinExistence type="predicted"/>
<feature type="transmembrane region" description="Helical" evidence="1">
    <location>
        <begin position="65"/>
        <end position="83"/>
    </location>
</feature>
<accession>A0A1G8KFC2</accession>
<protein>
    <submittedName>
        <fullName evidence="2">Uncharacterized conserved protein</fullName>
    </submittedName>
</protein>
<dbReference type="RefSeq" id="WP_089845052.1">
    <property type="nucleotide sequence ID" value="NZ_FNEJ01000004.1"/>
</dbReference>
<dbReference type="AlphaFoldDB" id="A0A1G8KFC2"/>
<reference evidence="2 3" key="1">
    <citation type="submission" date="2016-10" db="EMBL/GenBank/DDBJ databases">
        <authorList>
            <person name="de Groot N.N."/>
        </authorList>
    </citation>
    <scope>NUCLEOTIDE SEQUENCE [LARGE SCALE GENOMIC DNA]</scope>
    <source>
        <strain evidence="2 3">DSM 26424</strain>
    </source>
</reference>
<dbReference type="PANTHER" id="PTHR41795">
    <property type="entry name" value="EXOPOLYSACCHARIDE SYNTHESIS PROTEIN"/>
    <property type="match status" value="1"/>
</dbReference>
<keyword evidence="1" id="KW-0812">Transmembrane</keyword>
<dbReference type="STRING" id="555512.SAMN04487993_1004220"/>
<keyword evidence="3" id="KW-1185">Reference proteome</keyword>
<organism evidence="2 3">
    <name type="scientific">Salipiger marinus</name>
    <dbReference type="NCBI Taxonomy" id="555512"/>
    <lineage>
        <taxon>Bacteria</taxon>
        <taxon>Pseudomonadati</taxon>
        <taxon>Pseudomonadota</taxon>
        <taxon>Alphaproteobacteria</taxon>
        <taxon>Rhodobacterales</taxon>
        <taxon>Roseobacteraceae</taxon>
        <taxon>Salipiger</taxon>
    </lineage>
</organism>
<keyword evidence="1" id="KW-0472">Membrane</keyword>
<dbReference type="EMBL" id="FNEJ01000004">
    <property type="protein sequence ID" value="SDI42078.1"/>
    <property type="molecule type" value="Genomic_DNA"/>
</dbReference>
<dbReference type="OrthoDB" id="7949130at2"/>
<evidence type="ECO:0000313" key="2">
    <source>
        <dbReference type="EMBL" id="SDI42078.1"/>
    </source>
</evidence>